<evidence type="ECO:0000313" key="1">
    <source>
        <dbReference type="EMBL" id="CAI9946494.1"/>
    </source>
</evidence>
<proteinExistence type="predicted"/>
<sequence>MNLTNITPLSALTKLRQLSATVNKIHDLQPLTFKLNLTKQARVGDEQDNRHQSFKILNVDNQIVFISVIQHTSSLTYQLPLTKQQRL</sequence>
<keyword evidence="3" id="KW-1185">Reference proteome</keyword>
<evidence type="ECO:0000313" key="2">
    <source>
        <dbReference type="EMBL" id="CAL6021750.1"/>
    </source>
</evidence>
<evidence type="ECO:0000313" key="3">
    <source>
        <dbReference type="Proteomes" id="UP001642409"/>
    </source>
</evidence>
<name>A0AA86U9I3_9EUKA</name>
<reference evidence="1" key="1">
    <citation type="submission" date="2023-06" db="EMBL/GenBank/DDBJ databases">
        <authorList>
            <person name="Kurt Z."/>
        </authorList>
    </citation>
    <scope>NUCLEOTIDE SEQUENCE</scope>
</reference>
<reference evidence="2 3" key="2">
    <citation type="submission" date="2024-07" db="EMBL/GenBank/DDBJ databases">
        <authorList>
            <person name="Akdeniz Z."/>
        </authorList>
    </citation>
    <scope>NUCLEOTIDE SEQUENCE [LARGE SCALE GENOMIC DNA]</scope>
</reference>
<gene>
    <name evidence="2" type="ORF">HINF_LOCUS28320</name>
    <name evidence="1" type="ORF">HINF_LOCUS34139</name>
</gene>
<dbReference type="EMBL" id="CATOUU010000762">
    <property type="protein sequence ID" value="CAI9946494.1"/>
    <property type="molecule type" value="Genomic_DNA"/>
</dbReference>
<dbReference type="InterPro" id="IPR032675">
    <property type="entry name" value="LRR_dom_sf"/>
</dbReference>
<organism evidence="1">
    <name type="scientific">Hexamita inflata</name>
    <dbReference type="NCBI Taxonomy" id="28002"/>
    <lineage>
        <taxon>Eukaryota</taxon>
        <taxon>Metamonada</taxon>
        <taxon>Diplomonadida</taxon>
        <taxon>Hexamitidae</taxon>
        <taxon>Hexamitinae</taxon>
        <taxon>Hexamita</taxon>
    </lineage>
</organism>
<dbReference type="EMBL" id="CAXDID020000089">
    <property type="protein sequence ID" value="CAL6021750.1"/>
    <property type="molecule type" value="Genomic_DNA"/>
</dbReference>
<protein>
    <submittedName>
        <fullName evidence="1">Leucine-rich repeat domain superfamily</fullName>
    </submittedName>
    <submittedName>
        <fullName evidence="2">Leucine-rich_repeat domain superfamily</fullName>
    </submittedName>
</protein>
<comment type="caution">
    <text evidence="1">The sequence shown here is derived from an EMBL/GenBank/DDBJ whole genome shotgun (WGS) entry which is preliminary data.</text>
</comment>
<dbReference type="Proteomes" id="UP001642409">
    <property type="component" value="Unassembled WGS sequence"/>
</dbReference>
<dbReference type="Gene3D" id="3.80.10.10">
    <property type="entry name" value="Ribonuclease Inhibitor"/>
    <property type="match status" value="1"/>
</dbReference>
<dbReference type="AlphaFoldDB" id="A0AA86U9I3"/>
<accession>A0AA86U9I3</accession>